<organism evidence="1 2">
    <name type="scientific">Bacteriophage Titan-X</name>
    <dbReference type="NCBI Taxonomy" id="2662140"/>
    <lineage>
        <taxon>Viruses</taxon>
        <taxon>Duplodnaviria</taxon>
        <taxon>Heunggongvirae</taxon>
        <taxon>Uroviricota</taxon>
        <taxon>Caudoviricetes</taxon>
        <taxon>Autographivirales</taxon>
        <taxon>Autonotataviridae</taxon>
        <taxon>Gujervirinae</taxon>
        <taxon>Pradovirus</taxon>
        <taxon>Pradovirus titanX</taxon>
    </lineage>
</organism>
<reference evidence="1 2" key="1">
    <citation type="submission" date="2019-09" db="EMBL/GenBank/DDBJ databases">
        <title>Phages that infect the bacterial plant pathogen.</title>
        <authorList>
            <person name="Lightbourn L."/>
            <person name="Amarillas L."/>
            <person name="Estrada M."/>
            <person name="Leon R."/>
            <person name="Leon J."/>
        </authorList>
    </citation>
    <scope>NUCLEOTIDE SEQUENCE [LARGE SCALE GENOMIC DNA]</scope>
</reference>
<dbReference type="EMBL" id="MN478375">
    <property type="protein sequence ID" value="QGH45055.1"/>
    <property type="molecule type" value="Genomic_DNA"/>
</dbReference>
<evidence type="ECO:0000313" key="1">
    <source>
        <dbReference type="EMBL" id="QGH45055.1"/>
    </source>
</evidence>
<keyword evidence="2" id="KW-1185">Reference proteome</keyword>
<proteinExistence type="predicted"/>
<evidence type="ECO:0000313" key="2">
    <source>
        <dbReference type="Proteomes" id="UP000395019"/>
    </source>
</evidence>
<protein>
    <submittedName>
        <fullName evidence="1">Uncharacterized protein</fullName>
    </submittedName>
</protein>
<dbReference type="Proteomes" id="UP000395019">
    <property type="component" value="Segment"/>
</dbReference>
<sequence>MRLTDVRHGDRVRYTGSAPGLVGRSGVVRSISAVDVGVLFDGQLKESIIRPHFLTRLMGVGGITTARREVPMPDLNYRNEDERTHKLNDGARIPSTLPNDSAERKHYPVMSVMFGQFPAAIMAVAHHSWKGNNKHNPGKPLQDNRSLSNDDEDCIGRHLAEGDYEGVAWRALRLLQKKLEAEGAPVAPLATFN</sequence>
<accession>A0A5Q2U726</accession>
<name>A0A5Q2U726_9CAUD</name>